<comment type="similarity">
    <text evidence="1">Belongs to the ARG7 family.</text>
</comment>
<organism evidence="2 3">
    <name type="scientific">Zingiber officinale</name>
    <name type="common">Ginger</name>
    <name type="synonym">Amomum zingiber</name>
    <dbReference type="NCBI Taxonomy" id="94328"/>
    <lineage>
        <taxon>Eukaryota</taxon>
        <taxon>Viridiplantae</taxon>
        <taxon>Streptophyta</taxon>
        <taxon>Embryophyta</taxon>
        <taxon>Tracheophyta</taxon>
        <taxon>Spermatophyta</taxon>
        <taxon>Magnoliopsida</taxon>
        <taxon>Liliopsida</taxon>
        <taxon>Zingiberales</taxon>
        <taxon>Zingiberaceae</taxon>
        <taxon>Zingiber</taxon>
    </lineage>
</organism>
<dbReference type="PANTHER" id="PTHR31374">
    <property type="entry name" value="AUXIN-INDUCED PROTEIN-LIKE-RELATED"/>
    <property type="match status" value="1"/>
</dbReference>
<dbReference type="Pfam" id="PF02519">
    <property type="entry name" value="Auxin_inducible"/>
    <property type="match status" value="1"/>
</dbReference>
<dbReference type="EMBL" id="JACMSC010000008">
    <property type="protein sequence ID" value="KAG6509502.1"/>
    <property type="molecule type" value="Genomic_DNA"/>
</dbReference>
<dbReference type="AlphaFoldDB" id="A0A8J5LD77"/>
<accession>A0A8J5LD77</accession>
<keyword evidence="3" id="KW-1185">Reference proteome</keyword>
<sequence>MSDRGNGFAKEMGWLSLEVAVRRGRSQCRDWRWRLSMREAATRGEGEDVLRIWRVSRVADASHCWPPMAANAPARWVPWGHVPVHVGEEMEWFAVRVELLGRPAFIALLRRSAQQYGYGQRGVLRIPCPVPLFRRLLRLLSSSSSAAVFATDPALEELFRALPAVDGQFLD</sequence>
<gene>
    <name evidence="2" type="ORF">ZIOFF_027495</name>
</gene>
<comment type="caution">
    <text evidence="2">The sequence shown here is derived from an EMBL/GenBank/DDBJ whole genome shotgun (WGS) entry which is preliminary data.</text>
</comment>
<evidence type="ECO:0000256" key="1">
    <source>
        <dbReference type="ARBA" id="ARBA00006974"/>
    </source>
</evidence>
<reference evidence="2 3" key="1">
    <citation type="submission" date="2020-08" db="EMBL/GenBank/DDBJ databases">
        <title>Plant Genome Project.</title>
        <authorList>
            <person name="Zhang R.-G."/>
        </authorList>
    </citation>
    <scope>NUCLEOTIDE SEQUENCE [LARGE SCALE GENOMIC DNA]</scope>
    <source>
        <tissue evidence="2">Rhizome</tissue>
    </source>
</reference>
<protein>
    <submittedName>
        <fullName evidence="2">Uncharacterized protein</fullName>
    </submittedName>
</protein>
<name>A0A8J5LD77_ZINOF</name>
<proteinExistence type="inferred from homology"/>
<dbReference type="GO" id="GO:0009733">
    <property type="term" value="P:response to auxin"/>
    <property type="evidence" value="ECO:0007669"/>
    <property type="project" value="InterPro"/>
</dbReference>
<dbReference type="Proteomes" id="UP000734854">
    <property type="component" value="Unassembled WGS sequence"/>
</dbReference>
<dbReference type="InterPro" id="IPR003676">
    <property type="entry name" value="SAUR_fam"/>
</dbReference>
<evidence type="ECO:0000313" key="2">
    <source>
        <dbReference type="EMBL" id="KAG6509502.1"/>
    </source>
</evidence>
<dbReference type="PANTHER" id="PTHR31374:SF198">
    <property type="entry name" value="AUXIN-RESPONSIVE PROTEIN SAUR72"/>
    <property type="match status" value="1"/>
</dbReference>
<evidence type="ECO:0000313" key="3">
    <source>
        <dbReference type="Proteomes" id="UP000734854"/>
    </source>
</evidence>